<dbReference type="InterPro" id="IPR019734">
    <property type="entry name" value="TPR_rpt"/>
</dbReference>
<name>A0A2J6QZS6_HYAVF</name>
<feature type="repeat" description="TPR" evidence="1">
    <location>
        <begin position="310"/>
        <end position="343"/>
    </location>
</feature>
<dbReference type="InterPro" id="IPR011990">
    <property type="entry name" value="TPR-like_helical_dom_sf"/>
</dbReference>
<keyword evidence="3" id="KW-1185">Reference proteome</keyword>
<proteinExistence type="predicted"/>
<keyword evidence="1" id="KW-0802">TPR repeat</keyword>
<accession>A0A2J6QZS6</accession>
<organism evidence="2 3">
    <name type="scientific">Hyaloscypha variabilis (strain UAMH 11265 / GT02V1 / F)</name>
    <name type="common">Meliniomyces variabilis</name>
    <dbReference type="NCBI Taxonomy" id="1149755"/>
    <lineage>
        <taxon>Eukaryota</taxon>
        <taxon>Fungi</taxon>
        <taxon>Dikarya</taxon>
        <taxon>Ascomycota</taxon>
        <taxon>Pezizomycotina</taxon>
        <taxon>Leotiomycetes</taxon>
        <taxon>Helotiales</taxon>
        <taxon>Hyaloscyphaceae</taxon>
        <taxon>Hyaloscypha</taxon>
        <taxon>Hyaloscypha variabilis</taxon>
    </lineage>
</organism>
<evidence type="ECO:0000313" key="3">
    <source>
        <dbReference type="Proteomes" id="UP000235786"/>
    </source>
</evidence>
<dbReference type="Proteomes" id="UP000235786">
    <property type="component" value="Unassembled WGS sequence"/>
</dbReference>
<dbReference type="PROSITE" id="PS50005">
    <property type="entry name" value="TPR"/>
    <property type="match status" value="1"/>
</dbReference>
<evidence type="ECO:0000256" key="1">
    <source>
        <dbReference type="PROSITE-ProRule" id="PRU00339"/>
    </source>
</evidence>
<gene>
    <name evidence="2" type="ORF">L207DRAFT_519115</name>
</gene>
<dbReference type="EMBL" id="KZ613961">
    <property type="protein sequence ID" value="PMD31767.1"/>
    <property type="molecule type" value="Genomic_DNA"/>
</dbReference>
<dbReference type="AlphaFoldDB" id="A0A2J6QZS6"/>
<dbReference type="SUPFAM" id="SSF48452">
    <property type="entry name" value="TPR-like"/>
    <property type="match status" value="1"/>
</dbReference>
<dbReference type="Gene3D" id="1.25.40.10">
    <property type="entry name" value="Tetratricopeptide repeat domain"/>
    <property type="match status" value="1"/>
</dbReference>
<dbReference type="OrthoDB" id="62952at2759"/>
<reference evidence="2 3" key="1">
    <citation type="submission" date="2016-04" db="EMBL/GenBank/DDBJ databases">
        <title>A degradative enzymes factory behind the ericoid mycorrhizal symbiosis.</title>
        <authorList>
            <consortium name="DOE Joint Genome Institute"/>
            <person name="Martino E."/>
            <person name="Morin E."/>
            <person name="Grelet G."/>
            <person name="Kuo A."/>
            <person name="Kohler A."/>
            <person name="Daghino S."/>
            <person name="Barry K."/>
            <person name="Choi C."/>
            <person name="Cichocki N."/>
            <person name="Clum A."/>
            <person name="Copeland A."/>
            <person name="Hainaut M."/>
            <person name="Haridas S."/>
            <person name="Labutti K."/>
            <person name="Lindquist E."/>
            <person name="Lipzen A."/>
            <person name="Khouja H.-R."/>
            <person name="Murat C."/>
            <person name="Ohm R."/>
            <person name="Olson A."/>
            <person name="Spatafora J."/>
            <person name="Veneault-Fourrey C."/>
            <person name="Henrissat B."/>
            <person name="Grigoriev I."/>
            <person name="Martin F."/>
            <person name="Perotto S."/>
        </authorList>
    </citation>
    <scope>NUCLEOTIDE SEQUENCE [LARGE SCALE GENOMIC DNA]</scope>
    <source>
        <strain evidence="2 3">F</strain>
    </source>
</reference>
<protein>
    <submittedName>
        <fullName evidence="2">Uncharacterized protein</fullName>
    </submittedName>
</protein>
<sequence length="366" mass="41317">MSSRGLRILEEHKGISLWSGYTPDTQRACSRSAEASRRNAFDISTHKMHIAIESSIPHFFNCFQCFIPHLRVDGGRGFEHCTLKITYNERERRPETEGLRIGFPPNYAILAAQHLPSLVRVINSVQELGNDFSTRDLSLFFRSGSVYFRGNNRTTSFLLENCKKFRQICWNGDMVELAIDGDVTVEQIDEINSATKQSMNLKDLWEEINAAIAEADDLLLSGDYLTAHGRYLLADHLMKLVSGGRLSGNADTIMKHEYMKAYLRIISKLAFIDRRLEYHNCACPLAERCLIQFDISCPPGSYPDRESDKAAMRVCLGSILADRGRYEKAISEFEAACALCPLDDSIAQQLQELKARHGTPPDVVEV</sequence>
<evidence type="ECO:0000313" key="2">
    <source>
        <dbReference type="EMBL" id="PMD31767.1"/>
    </source>
</evidence>